<evidence type="ECO:0000313" key="2">
    <source>
        <dbReference type="Proteomes" id="UP000702544"/>
    </source>
</evidence>
<organism evidence="1 2">
    <name type="scientific">Candidatus Kutchimonas denitrificans</name>
    <dbReference type="NCBI Taxonomy" id="3056748"/>
    <lineage>
        <taxon>Bacteria</taxon>
        <taxon>Pseudomonadati</taxon>
        <taxon>Gemmatimonadota</taxon>
        <taxon>Gemmatimonadia</taxon>
        <taxon>Candidatus Palauibacterales</taxon>
        <taxon>Candidatus Palauibacteraceae</taxon>
        <taxon>Candidatus Kutchimonas</taxon>
    </lineage>
</organism>
<gene>
    <name evidence="1" type="ORF">GWO12_07615</name>
</gene>
<sequence>MKRSISTFSTRFERRSSSNRPKTSSLAALIAAVTLAATIGAPAPLPSASSQQLLDSGRFTLYVDGARVGEEEFLIREERGGAAGPVYQASGAQRLKLEGRTMLVSVAIEATGTRPRPRRYEAQVNGGSATSVVARVIADRLRLEIRSPSGEHMKEFLVRGRTAILDRYIAHHYFFVGRLLGDETGTAIEAVAPRTQQKMRYRVEDRGSERIRIGDREFTTRHLMLSPDSGEPRHVWLDGDRVIRVTVPDEGFIAERSDEVDSSPSSSRGTS</sequence>
<accession>A0AAE4Z981</accession>
<dbReference type="EMBL" id="JAACAK010000051">
    <property type="protein sequence ID" value="NIR74967.1"/>
    <property type="molecule type" value="Genomic_DNA"/>
</dbReference>
<evidence type="ECO:0000313" key="1">
    <source>
        <dbReference type="EMBL" id="NIR74967.1"/>
    </source>
</evidence>
<evidence type="ECO:0008006" key="3">
    <source>
        <dbReference type="Google" id="ProtNLM"/>
    </source>
</evidence>
<reference evidence="1 2" key="1">
    <citation type="submission" date="2020-01" db="EMBL/GenBank/DDBJ databases">
        <title>Genomes assembled from Gulf of Kutch pelagic sediment metagenomes.</title>
        <authorList>
            <person name="Chandrashekar M."/>
            <person name="Mahajan M.S."/>
            <person name="Dave K.J."/>
            <person name="Vatsa P."/>
            <person name="Nathani N.M."/>
        </authorList>
    </citation>
    <scope>NUCLEOTIDE SEQUENCE [LARGE SCALE GENOMIC DNA]</scope>
    <source>
        <strain evidence="1">KS3-K002</strain>
    </source>
</reference>
<proteinExistence type="predicted"/>
<dbReference type="Proteomes" id="UP000702544">
    <property type="component" value="Unassembled WGS sequence"/>
</dbReference>
<name>A0AAE4Z981_9BACT</name>
<protein>
    <recommendedName>
        <fullName evidence="3">DUF3108 domain-containing protein</fullName>
    </recommendedName>
</protein>
<comment type="caution">
    <text evidence="1">The sequence shown here is derived from an EMBL/GenBank/DDBJ whole genome shotgun (WGS) entry which is preliminary data.</text>
</comment>
<dbReference type="AlphaFoldDB" id="A0AAE4Z981"/>